<dbReference type="InterPro" id="IPR017853">
    <property type="entry name" value="GH"/>
</dbReference>
<dbReference type="PANTHER" id="PTHR31352:SF1">
    <property type="entry name" value="BETA-AMYLASE 3, CHLOROPLASTIC"/>
    <property type="match status" value="1"/>
</dbReference>
<sequence length="450" mass="52762">MTVNKSCKVYVMAPLDILNNDGLPTYLPRFTRWCKKLKEGKVDGVMIDVWWGLVESKPRKYKWEGYDQVFKVIKDSGLEIVTVLSFHQCAGNIGDTVNIPIPKFVFENDVKPYFVDKFKQTDNEYISFAYDNIKIGDRTPLEMYRDFMANFRDHFKDYLDSKVISEIEVGLGPCGELRYPSYLLSRWEYPFVGTFQCYDEQFKAMFKKDAEEAGHPEWRHLPRLTGKSYKVTPRKPKFWRKTYKTEYGKFFLSWYEKKLIEHGRNVLKIAREVFPSVHLSGKISGIHWLYLTESRAAEATAGFYNSNGNDGYGNIAKMFKEFNIALCFTCLEMRGTDKKAKSEPASLVQDVLNAAKENGLNFEGENAIENYDWNSYNQIISWTGKGLKEFTFLRMTRKLMDTKKTWSNFQKLVEKMHSTTYPPDDYVFVEEEEEEIYEEEEEEEEDFSSD</sequence>
<gene>
    <name evidence="5" type="ORF">M9Y10_026326</name>
</gene>
<evidence type="ECO:0000313" key="6">
    <source>
        <dbReference type="Proteomes" id="UP001470230"/>
    </source>
</evidence>
<dbReference type="PRINTS" id="PR00750">
    <property type="entry name" value="BETAAMYLASE"/>
</dbReference>
<dbReference type="Pfam" id="PF01373">
    <property type="entry name" value="Glyco_hydro_14"/>
    <property type="match status" value="1"/>
</dbReference>
<dbReference type="Proteomes" id="UP001470230">
    <property type="component" value="Unassembled WGS sequence"/>
</dbReference>
<comment type="similarity">
    <text evidence="1 4">Belongs to the glycosyl hydrolase 14 family.</text>
</comment>
<keyword evidence="2 4" id="KW-0119">Carbohydrate metabolism</keyword>
<dbReference type="EC" id="3.2.1.2" evidence="4"/>
<name>A0ABR2H845_9EUKA</name>
<dbReference type="Gene3D" id="3.20.20.80">
    <property type="entry name" value="Glycosidases"/>
    <property type="match status" value="1"/>
</dbReference>
<evidence type="ECO:0000313" key="5">
    <source>
        <dbReference type="EMBL" id="KAK8842101.1"/>
    </source>
</evidence>
<dbReference type="SUPFAM" id="SSF51445">
    <property type="entry name" value="(Trans)glycosidases"/>
    <property type="match status" value="1"/>
</dbReference>
<evidence type="ECO:0000256" key="3">
    <source>
        <dbReference type="ARBA" id="ARBA00023326"/>
    </source>
</evidence>
<keyword evidence="3 4" id="KW-0624">Polysaccharide degradation</keyword>
<evidence type="ECO:0000256" key="2">
    <source>
        <dbReference type="ARBA" id="ARBA00023277"/>
    </source>
</evidence>
<dbReference type="EMBL" id="JAPFFF010000039">
    <property type="protein sequence ID" value="KAK8842101.1"/>
    <property type="molecule type" value="Genomic_DNA"/>
</dbReference>
<keyword evidence="6" id="KW-1185">Reference proteome</keyword>
<dbReference type="InterPro" id="IPR001554">
    <property type="entry name" value="Glyco_hydro_14"/>
</dbReference>
<proteinExistence type="inferred from homology"/>
<comment type="caution">
    <text evidence="5">The sequence shown here is derived from an EMBL/GenBank/DDBJ whole genome shotgun (WGS) entry which is preliminary data.</text>
</comment>
<dbReference type="PANTHER" id="PTHR31352">
    <property type="entry name" value="BETA-AMYLASE 1, CHLOROPLASTIC"/>
    <property type="match status" value="1"/>
</dbReference>
<accession>A0ABR2H845</accession>
<comment type="catalytic activity">
    <reaction evidence="4">
        <text>Hydrolysis of (1-&gt;4)-alpha-D-glucosidic linkages in polysaccharides so as to remove successive maltose units from the non-reducing ends of the chains.</text>
        <dbReference type="EC" id="3.2.1.2"/>
    </reaction>
</comment>
<keyword evidence="4" id="KW-0326">Glycosidase</keyword>
<protein>
    <recommendedName>
        <fullName evidence="4">Beta-amylase</fullName>
        <ecNumber evidence="4">3.2.1.2</ecNumber>
    </recommendedName>
</protein>
<reference evidence="5 6" key="1">
    <citation type="submission" date="2024-04" db="EMBL/GenBank/DDBJ databases">
        <title>Tritrichomonas musculus Genome.</title>
        <authorList>
            <person name="Alves-Ferreira E."/>
            <person name="Grigg M."/>
            <person name="Lorenzi H."/>
            <person name="Galac M."/>
        </authorList>
    </citation>
    <scope>NUCLEOTIDE SEQUENCE [LARGE SCALE GENOMIC DNA]</scope>
    <source>
        <strain evidence="5 6">EAF2021</strain>
    </source>
</reference>
<evidence type="ECO:0000256" key="1">
    <source>
        <dbReference type="ARBA" id="ARBA00005652"/>
    </source>
</evidence>
<evidence type="ECO:0000256" key="4">
    <source>
        <dbReference type="RuleBase" id="RU000509"/>
    </source>
</evidence>
<organism evidence="5 6">
    <name type="scientific">Tritrichomonas musculus</name>
    <dbReference type="NCBI Taxonomy" id="1915356"/>
    <lineage>
        <taxon>Eukaryota</taxon>
        <taxon>Metamonada</taxon>
        <taxon>Parabasalia</taxon>
        <taxon>Tritrichomonadida</taxon>
        <taxon>Tritrichomonadidae</taxon>
        <taxon>Tritrichomonas</taxon>
    </lineage>
</organism>
<keyword evidence="4" id="KW-0378">Hydrolase</keyword>